<proteinExistence type="predicted"/>
<accession>A0AA40AT25</accession>
<protein>
    <recommendedName>
        <fullName evidence="4">Secreted protein</fullName>
    </recommendedName>
</protein>
<evidence type="ECO:0000313" key="3">
    <source>
        <dbReference type="Proteomes" id="UP001172159"/>
    </source>
</evidence>
<feature type="signal peptide" evidence="1">
    <location>
        <begin position="1"/>
        <end position="17"/>
    </location>
</feature>
<organism evidence="2 3">
    <name type="scientific">Apiosordaria backusii</name>
    <dbReference type="NCBI Taxonomy" id="314023"/>
    <lineage>
        <taxon>Eukaryota</taxon>
        <taxon>Fungi</taxon>
        <taxon>Dikarya</taxon>
        <taxon>Ascomycota</taxon>
        <taxon>Pezizomycotina</taxon>
        <taxon>Sordariomycetes</taxon>
        <taxon>Sordariomycetidae</taxon>
        <taxon>Sordariales</taxon>
        <taxon>Lasiosphaeriaceae</taxon>
        <taxon>Apiosordaria</taxon>
    </lineage>
</organism>
<reference evidence="2" key="1">
    <citation type="submission" date="2023-06" db="EMBL/GenBank/DDBJ databases">
        <title>Genome-scale phylogeny and comparative genomics of the fungal order Sordariales.</title>
        <authorList>
            <consortium name="Lawrence Berkeley National Laboratory"/>
            <person name="Hensen N."/>
            <person name="Bonometti L."/>
            <person name="Westerberg I."/>
            <person name="Brannstrom I.O."/>
            <person name="Guillou S."/>
            <person name="Cros-Aarteil S."/>
            <person name="Calhoun S."/>
            <person name="Haridas S."/>
            <person name="Kuo A."/>
            <person name="Mondo S."/>
            <person name="Pangilinan J."/>
            <person name="Riley R."/>
            <person name="Labutti K."/>
            <person name="Andreopoulos B."/>
            <person name="Lipzen A."/>
            <person name="Chen C."/>
            <person name="Yanf M."/>
            <person name="Daum C."/>
            <person name="Ng V."/>
            <person name="Clum A."/>
            <person name="Steindorff A."/>
            <person name="Ohm R."/>
            <person name="Martin F."/>
            <person name="Silar P."/>
            <person name="Natvig D."/>
            <person name="Lalanne C."/>
            <person name="Gautier V."/>
            <person name="Ament-Velasquez S.L."/>
            <person name="Kruys A."/>
            <person name="Hutchinson M.I."/>
            <person name="Powell A.J."/>
            <person name="Barry K."/>
            <person name="Miller A.N."/>
            <person name="Grigoriev I.V."/>
            <person name="Debuchy R."/>
            <person name="Gladieux P."/>
            <person name="Thoren M.H."/>
            <person name="Johannesson H."/>
        </authorList>
    </citation>
    <scope>NUCLEOTIDE SEQUENCE</scope>
    <source>
        <strain evidence="2">CBS 540.89</strain>
    </source>
</reference>
<comment type="caution">
    <text evidence="2">The sequence shown here is derived from an EMBL/GenBank/DDBJ whole genome shotgun (WGS) entry which is preliminary data.</text>
</comment>
<name>A0AA40AT25_9PEZI</name>
<evidence type="ECO:0008006" key="4">
    <source>
        <dbReference type="Google" id="ProtNLM"/>
    </source>
</evidence>
<evidence type="ECO:0000313" key="2">
    <source>
        <dbReference type="EMBL" id="KAK0721454.1"/>
    </source>
</evidence>
<keyword evidence="1" id="KW-0732">Signal</keyword>
<dbReference type="AlphaFoldDB" id="A0AA40AT25"/>
<dbReference type="Proteomes" id="UP001172159">
    <property type="component" value="Unassembled WGS sequence"/>
</dbReference>
<dbReference type="EMBL" id="JAUKTV010000012">
    <property type="protein sequence ID" value="KAK0721454.1"/>
    <property type="molecule type" value="Genomic_DNA"/>
</dbReference>
<sequence length="90" mass="9662">MFPSVPLLVTSVWAVGGCSPSAPQSYPQCSRRFMFGLPPPISAANVAVKHIVYRCRDGAHSMLSTTEANRSSVRSLQHTEEALIYSVGPG</sequence>
<keyword evidence="3" id="KW-1185">Reference proteome</keyword>
<feature type="chain" id="PRO_5041386598" description="Secreted protein" evidence="1">
    <location>
        <begin position="18"/>
        <end position="90"/>
    </location>
</feature>
<evidence type="ECO:0000256" key="1">
    <source>
        <dbReference type="SAM" id="SignalP"/>
    </source>
</evidence>
<gene>
    <name evidence="2" type="ORF">B0T21DRAFT_373678</name>
</gene>